<dbReference type="Proteomes" id="UP001642482">
    <property type="component" value="Unassembled WGS sequence"/>
</dbReference>
<protein>
    <recommendedName>
        <fullName evidence="3">Arrestin-like N-terminal domain-containing protein</fullName>
    </recommendedName>
</protein>
<evidence type="ECO:0008006" key="3">
    <source>
        <dbReference type="Google" id="ProtNLM"/>
    </source>
</evidence>
<comment type="caution">
    <text evidence="1">The sequence shown here is derived from an EMBL/GenBank/DDBJ whole genome shotgun (WGS) entry which is preliminary data.</text>
</comment>
<dbReference type="EMBL" id="CAWUHD010000014">
    <property type="protein sequence ID" value="CAK7214543.1"/>
    <property type="molecule type" value="Genomic_DNA"/>
</dbReference>
<accession>A0ABP0B4P4</accession>
<reference evidence="1 2" key="1">
    <citation type="submission" date="2024-01" db="EMBL/GenBank/DDBJ databases">
        <authorList>
            <person name="Allen C."/>
            <person name="Tagirdzhanova G."/>
        </authorList>
    </citation>
    <scope>NUCLEOTIDE SEQUENCE [LARGE SCALE GENOMIC DNA]</scope>
</reference>
<evidence type="ECO:0000313" key="1">
    <source>
        <dbReference type="EMBL" id="CAK7214543.1"/>
    </source>
</evidence>
<organism evidence="1 2">
    <name type="scientific">Sporothrix eucalyptigena</name>
    <dbReference type="NCBI Taxonomy" id="1812306"/>
    <lineage>
        <taxon>Eukaryota</taxon>
        <taxon>Fungi</taxon>
        <taxon>Dikarya</taxon>
        <taxon>Ascomycota</taxon>
        <taxon>Pezizomycotina</taxon>
        <taxon>Sordariomycetes</taxon>
        <taxon>Sordariomycetidae</taxon>
        <taxon>Ophiostomatales</taxon>
        <taxon>Ophiostomataceae</taxon>
        <taxon>Sporothrix</taxon>
    </lineage>
</organism>
<gene>
    <name evidence="1" type="ORF">SEUCBS140593_002217</name>
</gene>
<proteinExistence type="predicted"/>
<keyword evidence="2" id="KW-1185">Reference proteome</keyword>
<sequence length="226" mass="24631">MAEINKLSSTLASPRPTVKIRIVLAGDAVHGPGHVPVKQGGQEIAGFVEVVIRPEMDIDVDLAFEGCVRTWMRAPSNTPDQKQLPHSVAESKFLEQVQTLQTATDAARGQDDLRTVHLPFHFVVPRRLIAAHDNLPGAFLGLSPTACLGPTYTCPYTGKLYAQPSITYSVRVRQLRGHEACFMDASSCLAREVKMIPANDPLPPPTGRACTLGHRVQHSLLDDRPS</sequence>
<name>A0ABP0B4P4_9PEZI</name>
<evidence type="ECO:0000313" key="2">
    <source>
        <dbReference type="Proteomes" id="UP001642482"/>
    </source>
</evidence>